<dbReference type="OrthoDB" id="1551204at2"/>
<feature type="region of interest" description="Disordered" evidence="1">
    <location>
        <begin position="59"/>
        <end position="80"/>
    </location>
</feature>
<dbReference type="EMBL" id="SJPV01000010">
    <property type="protein sequence ID" value="TWU33202.1"/>
    <property type="molecule type" value="Genomic_DNA"/>
</dbReference>
<dbReference type="AlphaFoldDB" id="A0A5C6D8E5"/>
<comment type="caution">
    <text evidence="2">The sequence shown here is derived from an EMBL/GenBank/DDBJ whole genome shotgun (WGS) entry which is preliminary data.</text>
</comment>
<evidence type="ECO:0000313" key="3">
    <source>
        <dbReference type="Proteomes" id="UP000319143"/>
    </source>
</evidence>
<organism evidence="2 3">
    <name type="scientific">Novipirellula artificiosorum</name>
    <dbReference type="NCBI Taxonomy" id="2528016"/>
    <lineage>
        <taxon>Bacteria</taxon>
        <taxon>Pseudomonadati</taxon>
        <taxon>Planctomycetota</taxon>
        <taxon>Planctomycetia</taxon>
        <taxon>Pirellulales</taxon>
        <taxon>Pirellulaceae</taxon>
        <taxon>Novipirellula</taxon>
    </lineage>
</organism>
<protein>
    <submittedName>
        <fullName evidence="2">Uncharacterized protein</fullName>
    </submittedName>
</protein>
<evidence type="ECO:0000313" key="2">
    <source>
        <dbReference type="EMBL" id="TWU33202.1"/>
    </source>
</evidence>
<sequence length="111" mass="12947">MFGTDLYRSNCTVPVENYRFPHLMRQAGYFTSNNSKTGYHTSDAKRGIDLAWSEQGKNATYRSAERKEGQQKGEKPLKQVGTLFTPDTILRWHRQLVASKWDYSNRKKKEI</sequence>
<evidence type="ECO:0000256" key="1">
    <source>
        <dbReference type="SAM" id="MobiDB-lite"/>
    </source>
</evidence>
<dbReference type="RefSeq" id="WP_146529463.1">
    <property type="nucleotide sequence ID" value="NZ_SJPV01000010.1"/>
</dbReference>
<reference evidence="2 3" key="1">
    <citation type="submission" date="2019-02" db="EMBL/GenBank/DDBJ databases">
        <title>Deep-cultivation of Planctomycetes and their phenomic and genomic characterization uncovers novel biology.</title>
        <authorList>
            <person name="Wiegand S."/>
            <person name="Jogler M."/>
            <person name="Boedeker C."/>
            <person name="Pinto D."/>
            <person name="Vollmers J."/>
            <person name="Rivas-Marin E."/>
            <person name="Kohn T."/>
            <person name="Peeters S.H."/>
            <person name="Heuer A."/>
            <person name="Rast P."/>
            <person name="Oberbeckmann S."/>
            <person name="Bunk B."/>
            <person name="Jeske O."/>
            <person name="Meyerdierks A."/>
            <person name="Storesund J.E."/>
            <person name="Kallscheuer N."/>
            <person name="Luecker S."/>
            <person name="Lage O.M."/>
            <person name="Pohl T."/>
            <person name="Merkel B.J."/>
            <person name="Hornburger P."/>
            <person name="Mueller R.-W."/>
            <person name="Bruemmer F."/>
            <person name="Labrenz M."/>
            <person name="Spormann A.M."/>
            <person name="Op Den Camp H."/>
            <person name="Overmann J."/>
            <person name="Amann R."/>
            <person name="Jetten M.S.M."/>
            <person name="Mascher T."/>
            <person name="Medema M.H."/>
            <person name="Devos D.P."/>
            <person name="Kaster A.-K."/>
            <person name="Ovreas L."/>
            <person name="Rohde M."/>
            <person name="Galperin M.Y."/>
            <person name="Jogler C."/>
        </authorList>
    </citation>
    <scope>NUCLEOTIDE SEQUENCE [LARGE SCALE GENOMIC DNA]</scope>
    <source>
        <strain evidence="2 3">Poly41</strain>
    </source>
</reference>
<feature type="compositionally biased region" description="Basic and acidic residues" evidence="1">
    <location>
        <begin position="63"/>
        <end position="77"/>
    </location>
</feature>
<gene>
    <name evidence="2" type="ORF">Poly41_49540</name>
</gene>
<accession>A0A5C6D8E5</accession>
<keyword evidence="3" id="KW-1185">Reference proteome</keyword>
<dbReference type="Proteomes" id="UP000319143">
    <property type="component" value="Unassembled WGS sequence"/>
</dbReference>
<proteinExistence type="predicted"/>
<name>A0A5C6D8E5_9BACT</name>